<organism evidence="1 2">
    <name type="scientific">Frankia casuarinae (strain DSM 45818 / CECT 9043 / HFP020203 / CcI3)</name>
    <dbReference type="NCBI Taxonomy" id="106370"/>
    <lineage>
        <taxon>Bacteria</taxon>
        <taxon>Bacillati</taxon>
        <taxon>Actinomycetota</taxon>
        <taxon>Actinomycetes</taxon>
        <taxon>Frankiales</taxon>
        <taxon>Frankiaceae</taxon>
        <taxon>Frankia</taxon>
    </lineage>
</organism>
<keyword evidence="2" id="KW-1185">Reference proteome</keyword>
<dbReference type="AlphaFoldDB" id="Q2J523"/>
<dbReference type="Pfam" id="PF20199">
    <property type="entry name" value="RepSA"/>
    <property type="match status" value="2"/>
</dbReference>
<dbReference type="Proteomes" id="UP000001937">
    <property type="component" value="Chromosome"/>
</dbReference>
<accession>Q2J523</accession>
<proteinExistence type="predicted"/>
<dbReference type="PhylomeDB" id="Q2J523"/>
<protein>
    <submittedName>
        <fullName evidence="1">Plasmid replication initiator protein</fullName>
    </submittedName>
</protein>
<dbReference type="STRING" id="106370.Francci3_4273"/>
<dbReference type="eggNOG" id="COG0484">
    <property type="taxonomic scope" value="Bacteria"/>
</dbReference>
<dbReference type="HOGENOM" id="CLU_041009_0_0_11"/>
<name>Q2J523_FRACC</name>
<reference evidence="1 2" key="1">
    <citation type="journal article" date="2007" name="Genome Res.">
        <title>Genome characteristics of facultatively symbiotic Frankia sp. strains reflect host range and host plant biogeography.</title>
        <authorList>
            <person name="Normand P."/>
            <person name="Lapierre P."/>
            <person name="Tisa L.S."/>
            <person name="Gogarten J.P."/>
            <person name="Alloisio N."/>
            <person name="Bagnarol E."/>
            <person name="Bassi C.A."/>
            <person name="Berry A.M."/>
            <person name="Bickhart D.M."/>
            <person name="Choisne N."/>
            <person name="Couloux A."/>
            <person name="Cournoyer B."/>
            <person name="Cruveiller S."/>
            <person name="Daubin V."/>
            <person name="Demange N."/>
            <person name="Francino M.P."/>
            <person name="Goltsman E."/>
            <person name="Huang Y."/>
            <person name="Kopp O.R."/>
            <person name="Labarre L."/>
            <person name="Lapidus A."/>
            <person name="Lavire C."/>
            <person name="Marechal J."/>
            <person name="Martinez M."/>
            <person name="Mastronunzio J.E."/>
            <person name="Mullin B.C."/>
            <person name="Niemann J."/>
            <person name="Pujic P."/>
            <person name="Rawnsley T."/>
            <person name="Rouy Z."/>
            <person name="Schenowitz C."/>
            <person name="Sellstedt A."/>
            <person name="Tavares F."/>
            <person name="Tomkins J.P."/>
            <person name="Vallenet D."/>
            <person name="Valverde C."/>
            <person name="Wall L.G."/>
            <person name="Wang Y."/>
            <person name="Medigue C."/>
            <person name="Benson D.R."/>
        </authorList>
    </citation>
    <scope>NUCLEOTIDE SEQUENCE [LARGE SCALE GENOMIC DNA]</scope>
    <source>
        <strain evidence="2">DSM 45818 / CECT 9043 / CcI3</strain>
    </source>
</reference>
<sequence>MTVPVLDSEFLRAAMPRAADGSLSGFLAQLDRVSGCAHPVRLFGHIDHVDTATGEVRRVLDTADMPDGLLLVPCGNRRASVCPSCSYLYAGDAWQIVHSGLTGGHDVPATVAEHPGLFVTVTAPSFGPVHSRRANHGPAQVCNRRQGRCPHGRARGCGFVHGEDDWRLGTPLCPDCHDDGALIVWNRTSGRLWKRTVDATYRRMATVTGMTERGLRRAVRISYVKVGEAQRRGAVHFHALLRLDAGSDSDVWQAPPAWATGDLLASCWRWAVTHTEEPCPDPHAYDLPSEADALATLAAAGLLASADIPPPAPRPAPMRAARWGEQHDVKKVLVDGGDLTPQAVGNYLAKYITKSVVDSGLLDRRIRDADDLEARLPFLGEFHARLVHTAWRLGPHPEFQDLRLRQWAHQLGFNGHWLTKSRGYSTTFAARRTARRTWRRTHVNGEERPALDAFGRPDDTDETVIIPTWRYHSSGYTNNGDRWLASMAADQARSRREVTRDHRSAA</sequence>
<dbReference type="OrthoDB" id="3203793at2"/>
<dbReference type="EMBL" id="CP000249">
    <property type="protein sequence ID" value="ABD13619.1"/>
    <property type="molecule type" value="Genomic_DNA"/>
</dbReference>
<evidence type="ECO:0000313" key="1">
    <source>
        <dbReference type="EMBL" id="ABD13619.1"/>
    </source>
</evidence>
<dbReference type="KEGG" id="fra:Francci3_4273"/>
<dbReference type="InterPro" id="IPR046828">
    <property type="entry name" value="RepSA"/>
</dbReference>
<evidence type="ECO:0000313" key="2">
    <source>
        <dbReference type="Proteomes" id="UP000001937"/>
    </source>
</evidence>
<dbReference type="RefSeq" id="WP_011438627.1">
    <property type="nucleotide sequence ID" value="NC_007777.1"/>
</dbReference>
<gene>
    <name evidence="1" type="ordered locus">Francci3_4273</name>
</gene>